<dbReference type="CDD" id="cd21908">
    <property type="entry name" value="BDD_Gal13"/>
    <property type="match status" value="1"/>
</dbReference>
<dbReference type="GO" id="GO:0042742">
    <property type="term" value="P:defense response to bacterium"/>
    <property type="evidence" value="ECO:0007669"/>
    <property type="project" value="UniProtKB-KW"/>
</dbReference>
<evidence type="ECO:0000313" key="9">
    <source>
        <dbReference type="Ensembl" id="ENSCPRP00005002886.1"/>
    </source>
</evidence>
<comment type="subcellular location">
    <subcellularLocation>
        <location evidence="1">Secreted</location>
    </subcellularLocation>
</comment>
<dbReference type="Proteomes" id="UP000594220">
    <property type="component" value="Unplaced"/>
</dbReference>
<evidence type="ECO:0000256" key="2">
    <source>
        <dbReference type="ARBA" id="ARBA00007371"/>
    </source>
</evidence>
<protein>
    <recommendedName>
        <fullName evidence="8">Beta/alpha-defensin C-terminal domain-containing protein</fullName>
    </recommendedName>
</protein>
<dbReference type="GO" id="GO:0060326">
    <property type="term" value="P:cell chemotaxis"/>
    <property type="evidence" value="ECO:0007669"/>
    <property type="project" value="TreeGrafter"/>
</dbReference>
<evidence type="ECO:0000256" key="4">
    <source>
        <dbReference type="ARBA" id="ARBA00022729"/>
    </source>
</evidence>
<comment type="similarity">
    <text evidence="2">Belongs to the beta-defensin family.</text>
</comment>
<evidence type="ECO:0000256" key="7">
    <source>
        <dbReference type="ARBA" id="ARBA00023157"/>
    </source>
</evidence>
<dbReference type="AlphaFoldDB" id="A0A7M4E198"/>
<dbReference type="InterPro" id="IPR001855">
    <property type="entry name" value="Defensin_beta-like"/>
</dbReference>
<reference evidence="9" key="2">
    <citation type="submission" date="2025-09" db="UniProtKB">
        <authorList>
            <consortium name="Ensembl"/>
        </authorList>
    </citation>
    <scope>IDENTIFICATION</scope>
</reference>
<evidence type="ECO:0000313" key="10">
    <source>
        <dbReference type="Proteomes" id="UP000594220"/>
    </source>
</evidence>
<keyword evidence="4" id="KW-0732">Signal</keyword>
<keyword evidence="3" id="KW-0964">Secreted</keyword>
<feature type="domain" description="Beta/alpha-defensin C-terminal" evidence="8">
    <location>
        <begin position="66"/>
        <end position="96"/>
    </location>
</feature>
<keyword evidence="5" id="KW-0211">Defensin</keyword>
<dbReference type="Ensembl" id="ENSCPRT00005003375.1">
    <property type="protein sequence ID" value="ENSCPRP00005002886.1"/>
    <property type="gene ID" value="ENSCPRG00005002116.1"/>
</dbReference>
<proteinExistence type="inferred from homology"/>
<keyword evidence="7" id="KW-1015">Disulfide bond</keyword>
<dbReference type="SMART" id="SM00048">
    <property type="entry name" value="DEFSN"/>
    <property type="match status" value="2"/>
</dbReference>
<dbReference type="GO" id="GO:0042056">
    <property type="term" value="F:chemoattractant activity"/>
    <property type="evidence" value="ECO:0007669"/>
    <property type="project" value="TreeGrafter"/>
</dbReference>
<evidence type="ECO:0000256" key="1">
    <source>
        <dbReference type="ARBA" id="ARBA00004613"/>
    </source>
</evidence>
<evidence type="ECO:0000256" key="5">
    <source>
        <dbReference type="ARBA" id="ARBA00022940"/>
    </source>
</evidence>
<organism evidence="9 10">
    <name type="scientific">Crocodylus porosus</name>
    <name type="common">Saltwater crocodile</name>
    <name type="synonym">Estuarine crocodile</name>
    <dbReference type="NCBI Taxonomy" id="8502"/>
    <lineage>
        <taxon>Eukaryota</taxon>
        <taxon>Metazoa</taxon>
        <taxon>Chordata</taxon>
        <taxon>Craniata</taxon>
        <taxon>Vertebrata</taxon>
        <taxon>Euteleostomi</taxon>
        <taxon>Archelosauria</taxon>
        <taxon>Archosauria</taxon>
        <taxon>Crocodylia</taxon>
        <taxon>Longirostres</taxon>
        <taxon>Crocodylidae</taxon>
        <taxon>Crocodylus</taxon>
    </lineage>
</organism>
<evidence type="ECO:0000256" key="6">
    <source>
        <dbReference type="ARBA" id="ARBA00023022"/>
    </source>
</evidence>
<dbReference type="PANTHER" id="PTHR20515:SF20">
    <property type="entry name" value="GALLINACIN-1-RELATED"/>
    <property type="match status" value="1"/>
</dbReference>
<dbReference type="GeneTree" id="ENSGT00980000200613"/>
<feature type="domain" description="Beta/alpha-defensin C-terminal" evidence="8">
    <location>
        <begin position="121"/>
        <end position="150"/>
    </location>
</feature>
<dbReference type="GO" id="GO:0005615">
    <property type="term" value="C:extracellular space"/>
    <property type="evidence" value="ECO:0007669"/>
    <property type="project" value="TreeGrafter"/>
</dbReference>
<evidence type="ECO:0000256" key="3">
    <source>
        <dbReference type="ARBA" id="ARBA00022525"/>
    </source>
</evidence>
<dbReference type="PANTHER" id="PTHR20515">
    <property type="entry name" value="BETA-DEFENSIN"/>
    <property type="match status" value="1"/>
</dbReference>
<reference evidence="9" key="1">
    <citation type="submission" date="2025-08" db="UniProtKB">
        <authorList>
            <consortium name="Ensembl"/>
        </authorList>
    </citation>
    <scope>IDENTIFICATION</scope>
</reference>
<dbReference type="Pfam" id="PF00711">
    <property type="entry name" value="Defensin_beta"/>
    <property type="match status" value="2"/>
</dbReference>
<dbReference type="Gene3D" id="3.10.360.10">
    <property type="entry name" value="Antimicrobial Peptide, Beta-defensin 2, Chain A"/>
    <property type="match status" value="1"/>
</dbReference>
<keyword evidence="6" id="KW-0044">Antibiotic</keyword>
<dbReference type="GO" id="GO:0031731">
    <property type="term" value="F:CCR6 chemokine receptor binding"/>
    <property type="evidence" value="ECO:0007669"/>
    <property type="project" value="TreeGrafter"/>
</dbReference>
<keyword evidence="10" id="KW-1185">Reference proteome</keyword>
<dbReference type="SUPFAM" id="SSF57392">
    <property type="entry name" value="Defensin-like"/>
    <property type="match status" value="1"/>
</dbReference>
<evidence type="ECO:0000259" key="8">
    <source>
        <dbReference type="SMART" id="SM00048"/>
    </source>
</evidence>
<sequence>MNSCLLPLCIQDSSKHPHRYRGSLPLWKPHTQALLFSMAGKRMLWFAAFLILLAVPGNAQGSKHVCRTAGGQCRMGICLSGEVRIGDCFIPVILCCKKYPVRKETGELQGANGSYYSTLQCRNNHGHCRRLCFHGEQWIGNCNGRHQHCCK</sequence>
<keyword evidence="5" id="KW-0929">Antimicrobial</keyword>
<accession>A0A7M4E198</accession>
<dbReference type="InterPro" id="IPR006080">
    <property type="entry name" value="Beta/alpha-defensin_C"/>
</dbReference>
<name>A0A7M4E198_CROPO</name>